<dbReference type="Pfam" id="PF17261">
    <property type="entry name" value="DUF5327"/>
    <property type="match status" value="1"/>
</dbReference>
<dbReference type="AlphaFoldDB" id="A0A327YHV4"/>
<proteinExistence type="predicted"/>
<dbReference type="RefSeq" id="WP_111644798.1">
    <property type="nucleotide sequence ID" value="NZ_QLMH01000004.1"/>
</dbReference>
<organism evidence="1 2">
    <name type="scientific">Paranoxybacillus vitaminiphilus</name>
    <dbReference type="NCBI Taxonomy" id="581036"/>
    <lineage>
        <taxon>Bacteria</taxon>
        <taxon>Bacillati</taxon>
        <taxon>Bacillota</taxon>
        <taxon>Bacilli</taxon>
        <taxon>Bacillales</taxon>
        <taxon>Anoxybacillaceae</taxon>
        <taxon>Paranoxybacillus</taxon>
    </lineage>
</organism>
<sequence length="89" mass="10071">MDIPVTTVFAKMAKEIHEAQLCHNMQQIREHAAVIRALCDLILDERPNEEQTANTMLNHQLVKPIQPFSASNERIEIGDDANGPSLFDF</sequence>
<name>A0A327YHV4_9BACL</name>
<evidence type="ECO:0000313" key="1">
    <source>
        <dbReference type="EMBL" id="RAK20504.1"/>
    </source>
</evidence>
<protein>
    <recommendedName>
        <fullName evidence="3">YwdI family protein</fullName>
    </recommendedName>
</protein>
<gene>
    <name evidence="1" type="ORF">B0I26_104156</name>
</gene>
<dbReference type="Proteomes" id="UP000248555">
    <property type="component" value="Unassembled WGS sequence"/>
</dbReference>
<dbReference type="OrthoDB" id="2361717at2"/>
<dbReference type="EMBL" id="QLMH01000004">
    <property type="protein sequence ID" value="RAK20504.1"/>
    <property type="molecule type" value="Genomic_DNA"/>
</dbReference>
<accession>A0A327YHV4</accession>
<evidence type="ECO:0008006" key="3">
    <source>
        <dbReference type="Google" id="ProtNLM"/>
    </source>
</evidence>
<reference evidence="1 2" key="1">
    <citation type="submission" date="2018-06" db="EMBL/GenBank/DDBJ databases">
        <title>Genomic Encyclopedia of Type Strains, Phase III (KMG-III): the genomes of soil and plant-associated and newly described type strains.</title>
        <authorList>
            <person name="Whitman W."/>
        </authorList>
    </citation>
    <scope>NUCLEOTIDE SEQUENCE [LARGE SCALE GENOMIC DNA]</scope>
    <source>
        <strain evidence="1 2">CGMCC 1.8979</strain>
    </source>
</reference>
<dbReference type="InterPro" id="IPR035218">
    <property type="entry name" value="DUF5327"/>
</dbReference>
<keyword evidence="2" id="KW-1185">Reference proteome</keyword>
<comment type="caution">
    <text evidence="1">The sequence shown here is derived from an EMBL/GenBank/DDBJ whole genome shotgun (WGS) entry which is preliminary data.</text>
</comment>
<evidence type="ECO:0000313" key="2">
    <source>
        <dbReference type="Proteomes" id="UP000248555"/>
    </source>
</evidence>